<name>A0AAD4F701_9PEZI</name>
<dbReference type="InterPro" id="IPR019974">
    <property type="entry name" value="XPG_CS"/>
</dbReference>
<keyword evidence="6" id="KW-0227">DNA damage</keyword>
<dbReference type="GO" id="GO:0017108">
    <property type="term" value="F:5'-flap endonuclease activity"/>
    <property type="evidence" value="ECO:0007669"/>
    <property type="project" value="TreeGrafter"/>
</dbReference>
<feature type="domain" description="XPG N-terminal" evidence="16">
    <location>
        <begin position="1"/>
        <end position="99"/>
    </location>
</feature>
<dbReference type="GO" id="GO:0046872">
    <property type="term" value="F:metal ion binding"/>
    <property type="evidence" value="ECO:0007669"/>
    <property type="project" value="UniProtKB-KW"/>
</dbReference>
<keyword evidence="18" id="KW-1185">Reference proteome</keyword>
<evidence type="ECO:0000256" key="11">
    <source>
        <dbReference type="ARBA" id="ARBA00023125"/>
    </source>
</evidence>
<dbReference type="SUPFAM" id="SSF88723">
    <property type="entry name" value="PIN domain-like"/>
    <property type="match status" value="1"/>
</dbReference>
<evidence type="ECO:0000256" key="5">
    <source>
        <dbReference type="ARBA" id="ARBA00022723"/>
    </source>
</evidence>
<evidence type="ECO:0000256" key="9">
    <source>
        <dbReference type="ARBA" id="ARBA00022842"/>
    </source>
</evidence>
<keyword evidence="7" id="KW-0378">Hydrolase</keyword>
<dbReference type="FunFam" id="3.40.50.1010:FF:000002">
    <property type="entry name" value="Exonuclease 1, putative"/>
    <property type="match status" value="1"/>
</dbReference>
<dbReference type="GO" id="GO:0006281">
    <property type="term" value="P:DNA repair"/>
    <property type="evidence" value="ECO:0007669"/>
    <property type="project" value="UniProtKB-KW"/>
</dbReference>
<keyword evidence="4" id="KW-0540">Nuclease</keyword>
<dbReference type="PRINTS" id="PR00853">
    <property type="entry name" value="XPGRADSUPER"/>
</dbReference>
<evidence type="ECO:0000256" key="2">
    <source>
        <dbReference type="ARBA" id="ARBA00004123"/>
    </source>
</evidence>
<accession>A0AAD4F701</accession>
<dbReference type="GO" id="GO:0003677">
    <property type="term" value="F:DNA binding"/>
    <property type="evidence" value="ECO:0007669"/>
    <property type="project" value="UniProtKB-KW"/>
</dbReference>
<keyword evidence="8" id="KW-0269">Exonuclease</keyword>
<evidence type="ECO:0000256" key="7">
    <source>
        <dbReference type="ARBA" id="ARBA00022801"/>
    </source>
</evidence>
<evidence type="ECO:0000256" key="3">
    <source>
        <dbReference type="ARBA" id="ARBA00010563"/>
    </source>
</evidence>
<dbReference type="SUPFAM" id="SSF47807">
    <property type="entry name" value="5' to 3' exonuclease, C-terminal subdomain"/>
    <property type="match status" value="1"/>
</dbReference>
<comment type="cofactor">
    <cofactor evidence="1">
        <name>Mg(2+)</name>
        <dbReference type="ChEBI" id="CHEBI:18420"/>
    </cofactor>
</comment>
<keyword evidence="9" id="KW-0460">Magnesium</keyword>
<dbReference type="SMART" id="SM00484">
    <property type="entry name" value="XPGI"/>
    <property type="match status" value="1"/>
</dbReference>
<proteinExistence type="inferred from homology"/>
<evidence type="ECO:0000256" key="13">
    <source>
        <dbReference type="ARBA" id="ARBA00023242"/>
    </source>
</evidence>
<feature type="compositionally biased region" description="Basic and acidic residues" evidence="14">
    <location>
        <begin position="635"/>
        <end position="651"/>
    </location>
</feature>
<evidence type="ECO:0008006" key="19">
    <source>
        <dbReference type="Google" id="ProtNLM"/>
    </source>
</evidence>
<dbReference type="SMART" id="SM00279">
    <property type="entry name" value="HhH2"/>
    <property type="match status" value="1"/>
</dbReference>
<comment type="similarity">
    <text evidence="3">Belongs to the XPG/RAD2 endonuclease family. EXO1 subfamily.</text>
</comment>
<dbReference type="PANTHER" id="PTHR11081:SF65">
    <property type="entry name" value="DNA DAMAGE-INDUCIBLE PROTEIN DIN7-RELATED"/>
    <property type="match status" value="1"/>
</dbReference>
<gene>
    <name evidence="17" type="ORF">NEMBOFW57_003934</name>
</gene>
<dbReference type="InterPro" id="IPR006084">
    <property type="entry name" value="XPG/Rad2"/>
</dbReference>
<dbReference type="AlphaFoldDB" id="A0AAD4F701"/>
<evidence type="ECO:0000259" key="16">
    <source>
        <dbReference type="SMART" id="SM00485"/>
    </source>
</evidence>
<dbReference type="PROSITE" id="PS00841">
    <property type="entry name" value="XPG_1"/>
    <property type="match status" value="1"/>
</dbReference>
<keyword evidence="11" id="KW-0238">DNA-binding</keyword>
<evidence type="ECO:0000313" key="17">
    <source>
        <dbReference type="EMBL" id="KAG7293874.1"/>
    </source>
</evidence>
<dbReference type="InterPro" id="IPR029060">
    <property type="entry name" value="PIN-like_dom_sf"/>
</dbReference>
<feature type="region of interest" description="Disordered" evidence="14">
    <location>
        <begin position="569"/>
        <end position="656"/>
    </location>
</feature>
<dbReference type="Proteomes" id="UP001197093">
    <property type="component" value="Unassembled WGS sequence"/>
</dbReference>
<dbReference type="InterPro" id="IPR036279">
    <property type="entry name" value="5-3_exonuclease_C_sf"/>
</dbReference>
<dbReference type="FunFam" id="1.10.150.20:FF:000011">
    <property type="entry name" value="exonuclease 1"/>
    <property type="match status" value="1"/>
</dbReference>
<dbReference type="Pfam" id="PF00867">
    <property type="entry name" value="XPG_I"/>
    <property type="match status" value="1"/>
</dbReference>
<keyword evidence="5" id="KW-0479">Metal-binding</keyword>
<dbReference type="Pfam" id="PF00752">
    <property type="entry name" value="XPG_N"/>
    <property type="match status" value="1"/>
</dbReference>
<reference evidence="17" key="1">
    <citation type="submission" date="2023-02" db="EMBL/GenBank/DDBJ databases">
        <authorList>
            <person name="Palmer J.M."/>
        </authorList>
    </citation>
    <scope>NUCLEOTIDE SEQUENCE</scope>
    <source>
        <strain evidence="17">FW57</strain>
    </source>
</reference>
<dbReference type="PANTHER" id="PTHR11081">
    <property type="entry name" value="FLAP ENDONUCLEASE FAMILY MEMBER"/>
    <property type="match status" value="1"/>
</dbReference>
<evidence type="ECO:0000256" key="4">
    <source>
        <dbReference type="ARBA" id="ARBA00022722"/>
    </source>
</evidence>
<feature type="domain" description="XPG-I" evidence="15">
    <location>
        <begin position="138"/>
        <end position="208"/>
    </location>
</feature>
<protein>
    <recommendedName>
        <fullName evidence="19">Exonuclease 1</fullName>
    </recommendedName>
</protein>
<evidence type="ECO:0000256" key="10">
    <source>
        <dbReference type="ARBA" id="ARBA00022881"/>
    </source>
</evidence>
<evidence type="ECO:0000256" key="8">
    <source>
        <dbReference type="ARBA" id="ARBA00022839"/>
    </source>
</evidence>
<comment type="caution">
    <text evidence="17">The sequence shown here is derived from an EMBL/GenBank/DDBJ whole genome shotgun (WGS) entry which is preliminary data.</text>
</comment>
<feature type="region of interest" description="Disordered" evidence="14">
    <location>
        <begin position="713"/>
        <end position="752"/>
    </location>
</feature>
<dbReference type="InterPro" id="IPR008918">
    <property type="entry name" value="HhH2"/>
</dbReference>
<evidence type="ECO:0000256" key="1">
    <source>
        <dbReference type="ARBA" id="ARBA00001946"/>
    </source>
</evidence>
<dbReference type="GO" id="GO:0035312">
    <property type="term" value="F:5'-3' DNA exonuclease activity"/>
    <property type="evidence" value="ECO:0007669"/>
    <property type="project" value="InterPro"/>
</dbReference>
<dbReference type="Gene3D" id="3.40.50.1010">
    <property type="entry name" value="5'-nuclease"/>
    <property type="match status" value="1"/>
</dbReference>
<evidence type="ECO:0000256" key="6">
    <source>
        <dbReference type="ARBA" id="ARBA00022763"/>
    </source>
</evidence>
<dbReference type="CDD" id="cd09908">
    <property type="entry name" value="H3TH_EXO1"/>
    <property type="match status" value="1"/>
</dbReference>
<keyword evidence="12" id="KW-0234">DNA repair</keyword>
<dbReference type="SMART" id="SM00485">
    <property type="entry name" value="XPGN"/>
    <property type="match status" value="1"/>
</dbReference>
<keyword evidence="13" id="KW-0539">Nucleus</keyword>
<dbReference type="InterPro" id="IPR037315">
    <property type="entry name" value="EXO1_H3TH"/>
</dbReference>
<dbReference type="CDD" id="cd09857">
    <property type="entry name" value="PIN_EXO1"/>
    <property type="match status" value="1"/>
</dbReference>
<dbReference type="EMBL" id="JAHCVI010000001">
    <property type="protein sequence ID" value="KAG7293874.1"/>
    <property type="molecule type" value="Genomic_DNA"/>
</dbReference>
<evidence type="ECO:0000313" key="18">
    <source>
        <dbReference type="Proteomes" id="UP001197093"/>
    </source>
</evidence>
<keyword evidence="10" id="KW-0267">Excision nuclease</keyword>
<feature type="region of interest" description="Disordered" evidence="14">
    <location>
        <begin position="489"/>
        <end position="518"/>
    </location>
</feature>
<organism evidence="17 18">
    <name type="scientific">Staphylotrichum longicolle</name>
    <dbReference type="NCBI Taxonomy" id="669026"/>
    <lineage>
        <taxon>Eukaryota</taxon>
        <taxon>Fungi</taxon>
        <taxon>Dikarya</taxon>
        <taxon>Ascomycota</taxon>
        <taxon>Pezizomycotina</taxon>
        <taxon>Sordariomycetes</taxon>
        <taxon>Sordariomycetidae</taxon>
        <taxon>Sordariales</taxon>
        <taxon>Chaetomiaceae</taxon>
        <taxon>Staphylotrichum</taxon>
    </lineage>
</organism>
<comment type="subcellular location">
    <subcellularLocation>
        <location evidence="2">Nucleus</location>
    </subcellularLocation>
</comment>
<dbReference type="InterPro" id="IPR006086">
    <property type="entry name" value="XPG-I_dom"/>
</dbReference>
<dbReference type="InterPro" id="IPR044752">
    <property type="entry name" value="PIN-like_EXO1"/>
</dbReference>
<evidence type="ECO:0000259" key="15">
    <source>
        <dbReference type="SMART" id="SM00484"/>
    </source>
</evidence>
<dbReference type="InterPro" id="IPR006085">
    <property type="entry name" value="XPG_DNA_repair_N"/>
</dbReference>
<dbReference type="Gene3D" id="1.10.150.20">
    <property type="entry name" value="5' to 3' exonuclease, C-terminal subdomain"/>
    <property type="match status" value="1"/>
</dbReference>
<evidence type="ECO:0000256" key="14">
    <source>
        <dbReference type="SAM" id="MobiDB-lite"/>
    </source>
</evidence>
<dbReference type="GO" id="GO:0005634">
    <property type="term" value="C:nucleus"/>
    <property type="evidence" value="ECO:0007669"/>
    <property type="project" value="UniProtKB-SubCell"/>
</dbReference>
<feature type="region of interest" description="Disordered" evidence="14">
    <location>
        <begin position="339"/>
        <end position="364"/>
    </location>
</feature>
<evidence type="ECO:0000256" key="12">
    <source>
        <dbReference type="ARBA" id="ARBA00023204"/>
    </source>
</evidence>
<sequence>MGISGLLPLLKSIHRPTELKKYAGETFGIDGYGWLHRGAVACALELAQGKPTRKYVDFAMHRVRMFKYFGVTPYLVFDGDFLPSKAKTEASRAKRREESKKIGLELLRAGKPSQAYAELQKAIDVTPEMARHLIEELKKADVPYVVAPYEADSQLVYLERQGLISGIVSEDSDLLVFGAKRLLTKMDQHGQCVEINRRDFCAVREISLTGWTDTEFRHMAIFSGCDYLAGVNNIGLKTAYRLIRKHKTPERVIKMLRFEGKHQVPDTYLADFKQAELTFLHQRVFCPRKQDIVLLTEPESSVNVDDMPFIGAPVPTELARSIAAGEINPITKERIVAPRSPGKRRISQTLAPASGPPRSLGKPINEYFKDKAARRIPLGEMDPNCFAIEPDNTSSTATEEAPRPIVFPLPRPYVEGVEEGTTSPARPYTSKARVLRRQSEPISKILGLDFGENRRRTAGPAIQVYQDPISSNRPPKKARLCEDAALGEVARSTPEKSKFFSSRKQKTPAPKKSDQLLMSDDSIEEAFRSLPDFDSKRSGRHAEPVDDIAIFQELSPEKPKETVLPAQPAADCHDKNDEDVEVPASSPTQHRPTKDHNPAPSMTPLGDLLRGFRTTRHARAPASSTGCPRRHRASSKRDAQEHSPEKRHNPDVDAFAAHRGPRCATWKAGARVINPPPLLSRSSSKRLDDLPVNPAFVPLPKVDVEEVEALNRPLGSEDQMIPESDGESDAVADGPLASAPGRRFDMSKFLYS</sequence>